<dbReference type="RefSeq" id="WP_359876922.1">
    <property type="nucleotide sequence ID" value="NZ_JBEYHT010000021.1"/>
</dbReference>
<keyword evidence="2" id="KW-1185">Reference proteome</keyword>
<reference evidence="1 2" key="1">
    <citation type="journal article" date="2016" name="Genome Announc.">
        <title>Complete Genome Sequence of Thiostrepton-Producing Streptomyces laurentii ATCC 31255.</title>
        <authorList>
            <person name="Doi K."/>
            <person name="Fujino Y."/>
            <person name="Nagayoshi Y."/>
            <person name="Ohshima T."/>
            <person name="Ogata S."/>
        </authorList>
    </citation>
    <scope>NUCLEOTIDE SEQUENCE [LARGE SCALE GENOMIC DNA]</scope>
    <source>
        <strain evidence="1 2">ATCC 31255</strain>
    </source>
</reference>
<sequence>MKKSAASGVPPSLDRQAVECVMGHPLSQEWPPDALPAGSRVTVVHDPEWDGPWRNEFLGTIDAQGAPEPVKHSRAHDGELAYWVVFDAPQFDCGGDGPYRKARIGGRHLRPEPAPRTA</sequence>
<gene>
    <name evidence="1" type="ORF">SLA_6642</name>
</gene>
<evidence type="ECO:0008006" key="3">
    <source>
        <dbReference type="Google" id="ProtNLM"/>
    </source>
</evidence>
<organism evidence="1 2">
    <name type="scientific">Streptomyces laurentii</name>
    <dbReference type="NCBI Taxonomy" id="39478"/>
    <lineage>
        <taxon>Bacteria</taxon>
        <taxon>Bacillati</taxon>
        <taxon>Actinomycetota</taxon>
        <taxon>Actinomycetes</taxon>
        <taxon>Kitasatosporales</taxon>
        <taxon>Streptomycetaceae</taxon>
        <taxon>Streptomyces</taxon>
    </lineage>
</organism>
<evidence type="ECO:0000313" key="1">
    <source>
        <dbReference type="EMBL" id="BAU87508.1"/>
    </source>
</evidence>
<protein>
    <recommendedName>
        <fullName evidence="3">Ferrous iron transport protein A</fullName>
    </recommendedName>
</protein>
<dbReference type="KEGG" id="slau:SLA_6642"/>
<name>A0A169PEL4_STRLU</name>
<proteinExistence type="predicted"/>
<accession>A0A169PEL4</accession>
<evidence type="ECO:0000313" key="2">
    <source>
        <dbReference type="Proteomes" id="UP000217676"/>
    </source>
</evidence>
<dbReference type="EMBL" id="AP017424">
    <property type="protein sequence ID" value="BAU87508.1"/>
    <property type="molecule type" value="Genomic_DNA"/>
</dbReference>
<dbReference type="Proteomes" id="UP000217676">
    <property type="component" value="Chromosome"/>
</dbReference>
<dbReference type="AlphaFoldDB" id="A0A169PEL4"/>